<evidence type="ECO:0000259" key="7">
    <source>
        <dbReference type="Pfam" id="PF04182"/>
    </source>
</evidence>
<dbReference type="GO" id="GO:0042791">
    <property type="term" value="P:5S class rRNA transcription by RNA polymerase III"/>
    <property type="evidence" value="ECO:0007669"/>
    <property type="project" value="TreeGrafter"/>
</dbReference>
<dbReference type="GO" id="GO:0000127">
    <property type="term" value="C:transcription factor TFIIIC complex"/>
    <property type="evidence" value="ECO:0007669"/>
    <property type="project" value="InterPro"/>
</dbReference>
<evidence type="ECO:0000313" key="10">
    <source>
        <dbReference type="Proteomes" id="UP000518752"/>
    </source>
</evidence>
<gene>
    <name evidence="9" type="ORF">D9757_006233</name>
</gene>
<dbReference type="InterPro" id="IPR044210">
    <property type="entry name" value="Tfc3-like"/>
</dbReference>
<evidence type="ECO:0000256" key="3">
    <source>
        <dbReference type="ARBA" id="ARBA00023125"/>
    </source>
</evidence>
<feature type="region of interest" description="Disordered" evidence="6">
    <location>
        <begin position="531"/>
        <end position="803"/>
    </location>
</feature>
<keyword evidence="10" id="KW-1185">Reference proteome</keyword>
<dbReference type="Proteomes" id="UP000518752">
    <property type="component" value="Unassembled WGS sequence"/>
</dbReference>
<keyword evidence="4" id="KW-0804">Transcription</keyword>
<reference evidence="9 10" key="1">
    <citation type="journal article" date="2020" name="ISME J.">
        <title>Uncovering the hidden diversity of litter-decomposition mechanisms in mushroom-forming fungi.</title>
        <authorList>
            <person name="Floudas D."/>
            <person name="Bentzer J."/>
            <person name="Ahren D."/>
            <person name="Johansson T."/>
            <person name="Persson P."/>
            <person name="Tunlid A."/>
        </authorList>
    </citation>
    <scope>NUCLEOTIDE SEQUENCE [LARGE SCALE GENOMIC DNA]</scope>
    <source>
        <strain evidence="9 10">CBS 406.79</strain>
    </source>
</reference>
<feature type="region of interest" description="Disordered" evidence="6">
    <location>
        <begin position="871"/>
        <end position="902"/>
    </location>
</feature>
<dbReference type="GO" id="GO:0005634">
    <property type="term" value="C:nucleus"/>
    <property type="evidence" value="ECO:0007669"/>
    <property type="project" value="UniProtKB-SubCell"/>
</dbReference>
<organism evidence="9 10">
    <name type="scientific">Collybiopsis confluens</name>
    <dbReference type="NCBI Taxonomy" id="2823264"/>
    <lineage>
        <taxon>Eukaryota</taxon>
        <taxon>Fungi</taxon>
        <taxon>Dikarya</taxon>
        <taxon>Basidiomycota</taxon>
        <taxon>Agaricomycotina</taxon>
        <taxon>Agaricomycetes</taxon>
        <taxon>Agaricomycetidae</taxon>
        <taxon>Agaricales</taxon>
        <taxon>Marasmiineae</taxon>
        <taxon>Omphalotaceae</taxon>
        <taxon>Collybiopsis</taxon>
    </lineage>
</organism>
<feature type="compositionally biased region" description="Polar residues" evidence="6">
    <location>
        <begin position="736"/>
        <end position="751"/>
    </location>
</feature>
<keyword evidence="2" id="KW-0597">Phosphoprotein</keyword>
<feature type="domain" description="Transcription factor tau subunit sfc3/Tfc3 C-terminal" evidence="8">
    <location>
        <begin position="1580"/>
        <end position="1933"/>
    </location>
</feature>
<evidence type="ECO:0000313" key="9">
    <source>
        <dbReference type="EMBL" id="KAF5384735.1"/>
    </source>
</evidence>
<name>A0A8H5HKL6_9AGAR</name>
<evidence type="ECO:0000256" key="1">
    <source>
        <dbReference type="ARBA" id="ARBA00004123"/>
    </source>
</evidence>
<evidence type="ECO:0000256" key="6">
    <source>
        <dbReference type="SAM" id="MobiDB-lite"/>
    </source>
</evidence>
<evidence type="ECO:0000256" key="5">
    <source>
        <dbReference type="ARBA" id="ARBA00023242"/>
    </source>
</evidence>
<feature type="region of interest" description="Disordered" evidence="6">
    <location>
        <begin position="232"/>
        <end position="264"/>
    </location>
</feature>
<dbReference type="PANTHER" id="PTHR15180">
    <property type="entry name" value="GENERAL TRANSCRIPTION FACTOR 3C POLYPEPTIDE 1"/>
    <property type="match status" value="1"/>
</dbReference>
<accession>A0A8H5HKL6</accession>
<dbReference type="InterPro" id="IPR007309">
    <property type="entry name" value="TFIIIC_Bblock-bd"/>
</dbReference>
<dbReference type="GO" id="GO:0003677">
    <property type="term" value="F:DNA binding"/>
    <property type="evidence" value="ECO:0007669"/>
    <property type="project" value="UniProtKB-KW"/>
</dbReference>
<dbReference type="Pfam" id="PF04182">
    <property type="entry name" value="B-block_TFIIIC"/>
    <property type="match status" value="1"/>
</dbReference>
<dbReference type="OrthoDB" id="68020at2759"/>
<dbReference type="SMART" id="SM00384">
    <property type="entry name" value="AT_hook"/>
    <property type="match status" value="2"/>
</dbReference>
<dbReference type="Pfam" id="PF20222">
    <property type="entry name" value="DUF6581"/>
    <property type="match status" value="1"/>
</dbReference>
<keyword evidence="5" id="KW-0539">Nucleus</keyword>
<feature type="region of interest" description="Disordered" evidence="6">
    <location>
        <begin position="1542"/>
        <end position="1582"/>
    </location>
</feature>
<dbReference type="GO" id="GO:0006384">
    <property type="term" value="P:transcription initiation at RNA polymerase III promoter"/>
    <property type="evidence" value="ECO:0007669"/>
    <property type="project" value="InterPro"/>
</dbReference>
<feature type="compositionally biased region" description="Polar residues" evidence="6">
    <location>
        <begin position="236"/>
        <end position="246"/>
    </location>
</feature>
<dbReference type="CDD" id="cd16169">
    <property type="entry name" value="Tau138_eWH"/>
    <property type="match status" value="1"/>
</dbReference>
<feature type="compositionally biased region" description="Basic and acidic residues" evidence="6">
    <location>
        <begin position="1563"/>
        <end position="1575"/>
    </location>
</feature>
<evidence type="ECO:0000256" key="4">
    <source>
        <dbReference type="ARBA" id="ARBA00023163"/>
    </source>
</evidence>
<comment type="subcellular location">
    <subcellularLocation>
        <location evidence="1">Nucleus</location>
    </subcellularLocation>
</comment>
<feature type="region of interest" description="Disordered" evidence="6">
    <location>
        <begin position="821"/>
        <end position="856"/>
    </location>
</feature>
<sequence>MDELLHHCLRELAFDGDLGCDVSRLTDFIKDFYAHSTQSANQKIDDAFCAFVWSLVIQQPTVLVGTIPPGITSQVWIAPQVSAKRKASARGEILVVPTQPSALDLVPDAKSRPLAELQREYGSMLRIAGDRDSIYSAVTGTHIRFSKMSPMVYSALQIITRGRYEGVTVVKLGQETKYDQKTCFYLVKQLTDLNLVVKVRRGGVGTHFVIHRYFFERSDSWKAIRDEELRAELASKNPTTSGASSHPQEEEEEKESPTATSLGFTPIDARHLSSLPLVRGRVVKLLKASTNNIHVASNMLVTIGFAHPTKTDRRFFQRRIQELIQQGVIEKVVVPSKKKRSNVATVLCLRLVNENVADGDGAVVVVVPPTQEDEEQEYDLDLGGFKANVTIHKQISDLLEEAGTTGMTLSELSSALCQFDRRTIELILTRVEKFHPPPHLGDIGVAALLENNGRERRHRYFTVSAYRALVEQENLDKSTAGYADVDFDNVGGFAHIDAAGFYKDEEELYHYQDSFKDDDPAKLVKAAKKATKAVARDTAKPRRKRKAEEAGGDAVNDTNAPISARPAKKRKVKFSEDAGAEATGATEGNAFFSLKRGPPVVDDTDPQIPKKRGRPPKAKPDEPPKKRGRPRKHPVPVVVDANETAGGSGSGAGAQTSNEPARLRRSARASTRKSLMEFGEDVDEAEAGHHEGGEVVDQLDRDEVHLGRDKGAEGESVRDGDEGKPRPVPEFIAEPSLSSLPLSTFVSHDQSNGGGEDPPAEKDSDVSSAMPAGGQQEATTPRPQGGAIGVDTMVGNEEPHSYPDEDILMTEVDETVRVASSTTVEDRETSQVTIGEQLPPSGGLLASKEHPDGMTVENQDVDADVDAHSTQNSNALAGPYSASTPRHEAARSTSKGVTPRPKINVSNLRRENELLRCLEMLGGIVNIQTKEIYDTHSALLETLAKAGEPASSPPGTRTDKRTVTAMFNSMESRGKVKQLTTTVPMYIGTTRQTVIAYLPHVTDAQMSVFLSNLSTTNNLPPITPQPLGRVIEEAVGYGQVSRRSSVRKLAPIKKLEKATDGPESWQKNTERADEIFSGEESAIRDVLLTERSTLHQAYHTIIPKCVRAREVHLISLHAFETAHPSSHIASHQHKVLHLSFLSLDLPLRQYCKLVSPTVHSEALLELVVSAHGTNTAVKDLPDNIKDILQVKKARPSAKLLDSLEILQALGLVTPLTTSESDSPAFICEAKDGHPAAFNIAPVGWTPQTPSSAPTYWKFNEVAPVHHWAKSATDPPFLRDVLVGSVSGAVTYWDLLENTCLNQTMEPLNQAVSNTPPLNISRGTARTLRHRVSWSTWYKLSWLQMQYLNRFYNIATGITPLDSDSESGDTQIDKISWVISAPREVVREYYTDIQGKLTKETEKARKRLKREAKEKVTLQAAEAQASLRKKAEDAHQRREEEWTQLLQRVHPEAIKKSVSLRIKQIHDRFGQSTSVQDIQKWEAEIAAAIQESELMSKKVWKAKKTSTAKGSSVASSSQIAAPLSNVVPPVAMNPPERSIVELISEQGPRLDHSRPPRKQRKKRAKDDPPEDNDNRPRPITRRQRFMWTQEYEELARDAAAIVKARCRDAVRLDWGAFEQVFPAVPRNTVRQRVAHLREATGGDTYLNRLEESWYHIWVQHRGSEHLPDPDPSSATNFDLIKHIEFLRKHIDKNALRVGYLPAQQHAQPAIPSDISSIFEQFDVIDNTPSAPTWDFVWNALVEEGRERGMLGLPFTSHQDELPLEDSSSEEMCLAEATLKMVLGTPNEVYEPDAASALLSSVGEGNVPVAAANLLGRGVLSKLVRDPQKSQPGRLLKISEVNQNALNGVINRDTFQDAAALEELSAQEEDWRAWPLLASDGDMATLIQLVSDNKVDFNIDTSHPQACRVTLDWNSKKADDDQIETDLNFRFFGLSDAASNSNDGENLESLDGENPIVDIVENPAVKHGITVNGQPACCRKEISDAVVDCSGCLDELWQARSSHFNAQELTTAQLILWLVAQAGMKGVSKQDLIMNTKLEPDHVLSMVSEMTSDPHPFLHWVGYNTTLLVSSAHARSWTVALSSSPLIRVFPRRWLDIFGEKVSDVWEAALRAIVGTIIFRPGISQTELRWRLKSVYDKQEVMELLRTLLDANFIKNHFVSPLAVLGAVESRAISALDEKEEGRLFWFLNDAKHWYAI</sequence>
<keyword evidence="3" id="KW-0238">DNA-binding</keyword>
<evidence type="ECO:0000256" key="2">
    <source>
        <dbReference type="ARBA" id="ARBA00022553"/>
    </source>
</evidence>
<dbReference type="PANTHER" id="PTHR15180:SF1">
    <property type="entry name" value="GENERAL TRANSCRIPTION FACTOR 3C POLYPEPTIDE 1"/>
    <property type="match status" value="1"/>
</dbReference>
<dbReference type="InterPro" id="IPR046488">
    <property type="entry name" value="Sfc3/Tfc3_C"/>
</dbReference>
<feature type="compositionally biased region" description="Basic and acidic residues" evidence="6">
    <location>
        <begin position="686"/>
        <end position="727"/>
    </location>
</feature>
<dbReference type="InterPro" id="IPR035625">
    <property type="entry name" value="Tfc3-like_eWH"/>
</dbReference>
<protein>
    <submittedName>
        <fullName evidence="9">Uncharacterized protein</fullName>
    </submittedName>
</protein>
<evidence type="ECO:0000259" key="8">
    <source>
        <dbReference type="Pfam" id="PF20222"/>
    </source>
</evidence>
<dbReference type="EMBL" id="JAACJN010000041">
    <property type="protein sequence ID" value="KAF5384735.1"/>
    <property type="molecule type" value="Genomic_DNA"/>
</dbReference>
<dbReference type="InterPro" id="IPR017956">
    <property type="entry name" value="AT_hook_DNA-bd_motif"/>
</dbReference>
<proteinExistence type="predicted"/>
<feature type="domain" description="B-block binding subunit of TFIIIC" evidence="7">
    <location>
        <begin position="150"/>
        <end position="201"/>
    </location>
</feature>
<comment type="caution">
    <text evidence="9">The sequence shown here is derived from an EMBL/GenBank/DDBJ whole genome shotgun (WGS) entry which is preliminary data.</text>
</comment>